<gene>
    <name evidence="1" type="ORF">HP555_10380</name>
</gene>
<protein>
    <submittedName>
        <fullName evidence="1">Uncharacterized protein</fullName>
    </submittedName>
</protein>
<reference evidence="1 2" key="1">
    <citation type="submission" date="2020-05" db="EMBL/GenBank/DDBJ databases">
        <title>Complete genome of Desulfobulbus oligotrophicus.</title>
        <authorList>
            <person name="Podar M."/>
        </authorList>
    </citation>
    <scope>NUCLEOTIDE SEQUENCE [LARGE SCALE GENOMIC DNA]</scope>
    <source>
        <strain evidence="1 2">Prop6</strain>
    </source>
</reference>
<proteinExistence type="predicted"/>
<sequence>MIRTTELKMYNPFKTDVYGDQLLHGALQEVLVGKNKTIPINGDGQEDRIKVQVADLSGVCQ</sequence>
<keyword evidence="2" id="KW-1185">Reference proteome</keyword>
<evidence type="ECO:0000313" key="1">
    <source>
        <dbReference type="EMBL" id="QQG66236.1"/>
    </source>
</evidence>
<dbReference type="Proteomes" id="UP000596092">
    <property type="component" value="Chromosome"/>
</dbReference>
<name>A0A7T5VEB4_9BACT</name>
<dbReference type="RefSeq" id="WP_199262198.1">
    <property type="nucleotide sequence ID" value="NZ_CP054140.1"/>
</dbReference>
<accession>A0A7T5VEB4</accession>
<dbReference type="KEGG" id="dog:HP555_10380"/>
<evidence type="ECO:0000313" key="2">
    <source>
        <dbReference type="Proteomes" id="UP000596092"/>
    </source>
</evidence>
<dbReference type="AlphaFoldDB" id="A0A7T5VEB4"/>
<dbReference type="EMBL" id="CP054140">
    <property type="protein sequence ID" value="QQG66236.1"/>
    <property type="molecule type" value="Genomic_DNA"/>
</dbReference>
<organism evidence="1 2">
    <name type="scientific">Desulfobulbus oligotrophicus</name>
    <dbReference type="NCBI Taxonomy" id="1909699"/>
    <lineage>
        <taxon>Bacteria</taxon>
        <taxon>Pseudomonadati</taxon>
        <taxon>Thermodesulfobacteriota</taxon>
        <taxon>Desulfobulbia</taxon>
        <taxon>Desulfobulbales</taxon>
        <taxon>Desulfobulbaceae</taxon>
        <taxon>Desulfobulbus</taxon>
    </lineage>
</organism>